<comment type="caution">
    <text evidence="3">The sequence shown here is derived from an EMBL/GenBank/DDBJ whole genome shotgun (WGS) entry which is preliminary data.</text>
</comment>
<evidence type="ECO:0000256" key="1">
    <source>
        <dbReference type="SAM" id="MobiDB-lite"/>
    </source>
</evidence>
<feature type="region of interest" description="Disordered" evidence="1">
    <location>
        <begin position="236"/>
        <end position="256"/>
    </location>
</feature>
<reference evidence="3 4" key="1">
    <citation type="submission" date="2024-02" db="EMBL/GenBank/DDBJ databases">
        <title>De novo assembly and annotation of 12 fungi associated with fruit tree decline syndrome in Ontario, Canada.</title>
        <authorList>
            <person name="Sulman M."/>
            <person name="Ellouze W."/>
            <person name="Ilyukhin E."/>
        </authorList>
    </citation>
    <scope>NUCLEOTIDE SEQUENCE [LARGE SCALE GENOMIC DNA]</scope>
    <source>
        <strain evidence="3 4">M169</strain>
    </source>
</reference>
<keyword evidence="4" id="KW-1185">Reference proteome</keyword>
<name>A0ABR1NUX0_DIAER</name>
<evidence type="ECO:0000313" key="3">
    <source>
        <dbReference type="EMBL" id="KAK7716048.1"/>
    </source>
</evidence>
<dbReference type="InterPro" id="IPR048519">
    <property type="entry name" value="Gfd2/YDR514C-like_C"/>
</dbReference>
<feature type="domain" description="Gfd2/YDR514C-like C-terminal" evidence="2">
    <location>
        <begin position="94"/>
        <end position="206"/>
    </location>
</feature>
<sequence>MGHANFIAMDTEHGAGISSIGLAFASTRLKPVEHPIHPAAMTGFLEEEGLMRHLPDGTSPKPAIAQSICFNIRGFERSQPTRERVWGQPDEDIDVENVASKVMNAVQEFKEAEPEDPLILVTYSSRAELSAISNLIPQLYNLFSSWVDLQPLIMDAYHSQTSYARLDGLRISLRYAMRTLGFNTGYQPANLHHAGNDALWTLAIMAYLIHKNVRFRSLKELEHVLRVNEHRKEQYRLKETEKSRGLKRKRPGPPSQYPHVARVALVLAPDTGEEDRAGQTLAGAVEEPEEEGRLQLPPVNVCRPDQVWDFFSSYGPNAIGRVCRENCYYVCVPSPEILHHLIEDLDHTSACPAAQAGLVEDVSDLRALGAAKREERAKRRQGQEI</sequence>
<evidence type="ECO:0000259" key="2">
    <source>
        <dbReference type="Pfam" id="PF21762"/>
    </source>
</evidence>
<dbReference type="Proteomes" id="UP001430848">
    <property type="component" value="Unassembled WGS sequence"/>
</dbReference>
<gene>
    <name evidence="3" type="ORF">SLS63_011163</name>
</gene>
<proteinExistence type="predicted"/>
<dbReference type="EMBL" id="JAKNSF020000101">
    <property type="protein sequence ID" value="KAK7716048.1"/>
    <property type="molecule type" value="Genomic_DNA"/>
</dbReference>
<organism evidence="3 4">
    <name type="scientific">Diaporthe eres</name>
    <name type="common">Phomopsis oblonga</name>
    <dbReference type="NCBI Taxonomy" id="83184"/>
    <lineage>
        <taxon>Eukaryota</taxon>
        <taxon>Fungi</taxon>
        <taxon>Dikarya</taxon>
        <taxon>Ascomycota</taxon>
        <taxon>Pezizomycotina</taxon>
        <taxon>Sordariomycetes</taxon>
        <taxon>Sordariomycetidae</taxon>
        <taxon>Diaporthales</taxon>
        <taxon>Diaporthaceae</taxon>
        <taxon>Diaporthe</taxon>
        <taxon>Diaporthe eres species complex</taxon>
    </lineage>
</organism>
<dbReference type="InterPro" id="IPR012337">
    <property type="entry name" value="RNaseH-like_sf"/>
</dbReference>
<dbReference type="SUPFAM" id="SSF53098">
    <property type="entry name" value="Ribonuclease H-like"/>
    <property type="match status" value="1"/>
</dbReference>
<dbReference type="Pfam" id="PF21762">
    <property type="entry name" value="DEDDh_C"/>
    <property type="match status" value="1"/>
</dbReference>
<protein>
    <recommendedName>
        <fullName evidence="2">Gfd2/YDR514C-like C-terminal domain-containing protein</fullName>
    </recommendedName>
</protein>
<dbReference type="Gene3D" id="3.30.420.10">
    <property type="entry name" value="Ribonuclease H-like superfamily/Ribonuclease H"/>
    <property type="match status" value="1"/>
</dbReference>
<dbReference type="InterPro" id="IPR036397">
    <property type="entry name" value="RNaseH_sf"/>
</dbReference>
<evidence type="ECO:0000313" key="4">
    <source>
        <dbReference type="Proteomes" id="UP001430848"/>
    </source>
</evidence>
<accession>A0ABR1NUX0</accession>